<dbReference type="EMBL" id="CCBC010000216">
    <property type="protein sequence ID" value="CDO19091.1"/>
    <property type="molecule type" value="Genomic_DNA"/>
</dbReference>
<proteinExistence type="predicted"/>
<evidence type="ECO:0000256" key="1">
    <source>
        <dbReference type="SAM" id="Phobius"/>
    </source>
</evidence>
<dbReference type="AlphaFoldDB" id="A0A060RLL8"/>
<keyword evidence="1" id="KW-0472">Membrane</keyword>
<comment type="caution">
    <text evidence="2">The sequence shown here is derived from an EMBL/GenBank/DDBJ whole genome shotgun (WGS) entry which is preliminary data.</text>
</comment>
<reference evidence="2 3" key="1">
    <citation type="submission" date="2014-02" db="EMBL/GenBank/DDBJ databases">
        <authorList>
            <person name="Manrique M."/>
        </authorList>
    </citation>
    <scope>NUCLEOTIDE SEQUENCE [LARGE SCALE GENOMIC DNA]</scope>
    <source>
        <strain evidence="2 3">LMG17956</strain>
    </source>
</reference>
<accession>A0A060RLL8</accession>
<name>A0A060RLL8_9STRE</name>
<dbReference type="Proteomes" id="UP000027584">
    <property type="component" value="Unassembled WGS sequence"/>
</dbReference>
<reference evidence="2 3" key="2">
    <citation type="submission" date="2014-05" db="EMBL/GenBank/DDBJ databases">
        <title>Genome sequence of Streptococcus gallolyticus.</title>
        <authorList>
            <person name="Del Campo R."/>
        </authorList>
    </citation>
    <scope>NUCLEOTIDE SEQUENCE [LARGE SCALE GENOMIC DNA]</scope>
    <source>
        <strain evidence="2 3">LMG17956</strain>
    </source>
</reference>
<protein>
    <recommendedName>
        <fullName evidence="4">Competence protein ComGE</fullName>
    </recommendedName>
</protein>
<dbReference type="InterPro" id="IPR021749">
    <property type="entry name" value="ComGE"/>
</dbReference>
<evidence type="ECO:0000313" key="2">
    <source>
        <dbReference type="EMBL" id="CDO19091.1"/>
    </source>
</evidence>
<dbReference type="Pfam" id="PF11773">
    <property type="entry name" value="ComGE"/>
    <property type="match status" value="1"/>
</dbReference>
<keyword evidence="1" id="KW-1133">Transmembrane helix</keyword>
<feature type="transmembrane region" description="Helical" evidence="1">
    <location>
        <begin position="12"/>
        <end position="32"/>
    </location>
</feature>
<gene>
    <name evidence="2" type="ORF">BN963_SGAL_02299</name>
</gene>
<dbReference type="NCBIfam" id="NF041013">
    <property type="entry name" value="T4P_ComGE"/>
    <property type="match status" value="1"/>
</dbReference>
<organism evidence="2 3">
    <name type="scientific">Streptococcus gallolyticus</name>
    <dbReference type="NCBI Taxonomy" id="315405"/>
    <lineage>
        <taxon>Bacteria</taxon>
        <taxon>Bacillati</taxon>
        <taxon>Bacillota</taxon>
        <taxon>Bacilli</taxon>
        <taxon>Lactobacillales</taxon>
        <taxon>Streptococcaceae</taxon>
        <taxon>Streptococcus</taxon>
    </lineage>
</organism>
<sequence length="97" mass="10981">MVNIKRQKLKAYILLESLIALGLLAMITSIVLGEIDKNRQSMQESLRQQEVLNVATMAVQTGQNHLKMNGVEVEIIKKDGEVYVYEGKTEILHVKKD</sequence>
<dbReference type="RefSeq" id="WP_039695594.1">
    <property type="nucleotide sequence ID" value="NZ_FNFJ01000004.1"/>
</dbReference>
<evidence type="ECO:0008006" key="4">
    <source>
        <dbReference type="Google" id="ProtNLM"/>
    </source>
</evidence>
<evidence type="ECO:0000313" key="3">
    <source>
        <dbReference type="Proteomes" id="UP000027584"/>
    </source>
</evidence>
<dbReference type="InterPro" id="IPR053468">
    <property type="entry name" value="ComGE-like"/>
</dbReference>
<keyword evidence="1" id="KW-0812">Transmembrane</keyword>